<comment type="caution">
    <text evidence="2">The sequence shown here is derived from an EMBL/GenBank/DDBJ whole genome shotgun (WGS) entry which is preliminary data.</text>
</comment>
<accession>A0A8H8DIC1</accession>
<dbReference type="Proteomes" id="UP000673691">
    <property type="component" value="Unassembled WGS sequence"/>
</dbReference>
<feature type="region of interest" description="Disordered" evidence="1">
    <location>
        <begin position="158"/>
        <end position="264"/>
    </location>
</feature>
<reference evidence="2 3" key="1">
    <citation type="journal article" name="Sci. Rep.">
        <title>Genome-scale phylogenetic analyses confirm Olpidium as the closest living zoosporic fungus to the non-flagellated, terrestrial fungi.</title>
        <authorList>
            <person name="Chang Y."/>
            <person name="Rochon D."/>
            <person name="Sekimoto S."/>
            <person name="Wang Y."/>
            <person name="Chovatia M."/>
            <person name="Sandor L."/>
            <person name="Salamov A."/>
            <person name="Grigoriev I.V."/>
            <person name="Stajich J.E."/>
            <person name="Spatafora J.W."/>
        </authorList>
    </citation>
    <scope>NUCLEOTIDE SEQUENCE [LARGE SCALE GENOMIC DNA]</scope>
    <source>
        <strain evidence="2">S191</strain>
    </source>
</reference>
<evidence type="ECO:0000313" key="2">
    <source>
        <dbReference type="EMBL" id="KAG5459428.1"/>
    </source>
</evidence>
<evidence type="ECO:0000256" key="1">
    <source>
        <dbReference type="SAM" id="MobiDB-lite"/>
    </source>
</evidence>
<dbReference type="AlphaFoldDB" id="A0A8H8DIC1"/>
<gene>
    <name evidence="2" type="ORF">BJ554DRAFT_171</name>
</gene>
<sequence length="264" mass="29207">MTWSNPQLVAVHPGRQGSSCLRGVSGRSRRRDALRRDVHRGDLRVFGFALPLLQHSVALLRSALLLRCHARIDVDARFSSRWSSVARPCEIGSGKKWGRDGSEPLPNFLFPLNTRLALRRCIIVALDARRPPLAGRAPLPGLRRLPLYAVFFSPQEAPDQRRRRLDASPPAGTSPGSAGFVVRGSAKRCAPGSAHRRHPRDQARNAKRRNGRLLSSFFHRSADSGDGAESSRERQSAAPCRDENIPPRENCSNSRATVHEKTGK</sequence>
<protein>
    <submittedName>
        <fullName evidence="2">Uncharacterized protein</fullName>
    </submittedName>
</protein>
<organism evidence="2 3">
    <name type="scientific">Olpidium bornovanus</name>
    <dbReference type="NCBI Taxonomy" id="278681"/>
    <lineage>
        <taxon>Eukaryota</taxon>
        <taxon>Fungi</taxon>
        <taxon>Fungi incertae sedis</taxon>
        <taxon>Olpidiomycota</taxon>
        <taxon>Olpidiomycotina</taxon>
        <taxon>Olpidiomycetes</taxon>
        <taxon>Olpidiales</taxon>
        <taxon>Olpidiaceae</taxon>
        <taxon>Olpidium</taxon>
    </lineage>
</organism>
<dbReference type="EMBL" id="JAEFCI010006860">
    <property type="protein sequence ID" value="KAG5459428.1"/>
    <property type="molecule type" value="Genomic_DNA"/>
</dbReference>
<evidence type="ECO:0000313" key="3">
    <source>
        <dbReference type="Proteomes" id="UP000673691"/>
    </source>
</evidence>
<proteinExistence type="predicted"/>
<feature type="compositionally biased region" description="Basic residues" evidence="1">
    <location>
        <begin position="194"/>
        <end position="211"/>
    </location>
</feature>
<name>A0A8H8DIC1_9FUNG</name>
<keyword evidence="3" id="KW-1185">Reference proteome</keyword>
<feature type="compositionally biased region" description="Basic and acidic residues" evidence="1">
    <location>
        <begin position="229"/>
        <end position="246"/>
    </location>
</feature>